<dbReference type="Proteomes" id="UP000765509">
    <property type="component" value="Unassembled WGS sequence"/>
</dbReference>
<comment type="caution">
    <text evidence="1">The sequence shown here is derived from an EMBL/GenBank/DDBJ whole genome shotgun (WGS) entry which is preliminary data.</text>
</comment>
<accession>A0A9Q3DPH0</accession>
<gene>
    <name evidence="1" type="ORF">O181_044118</name>
</gene>
<organism evidence="1 2">
    <name type="scientific">Austropuccinia psidii MF-1</name>
    <dbReference type="NCBI Taxonomy" id="1389203"/>
    <lineage>
        <taxon>Eukaryota</taxon>
        <taxon>Fungi</taxon>
        <taxon>Dikarya</taxon>
        <taxon>Basidiomycota</taxon>
        <taxon>Pucciniomycotina</taxon>
        <taxon>Pucciniomycetes</taxon>
        <taxon>Pucciniales</taxon>
        <taxon>Sphaerophragmiaceae</taxon>
        <taxon>Austropuccinia</taxon>
    </lineage>
</organism>
<dbReference type="EMBL" id="AVOT02017914">
    <property type="protein sequence ID" value="MBW0504403.1"/>
    <property type="molecule type" value="Genomic_DNA"/>
</dbReference>
<evidence type="ECO:0000313" key="1">
    <source>
        <dbReference type="EMBL" id="MBW0504403.1"/>
    </source>
</evidence>
<protein>
    <submittedName>
        <fullName evidence="1">Uncharacterized protein</fullName>
    </submittedName>
</protein>
<keyword evidence="2" id="KW-1185">Reference proteome</keyword>
<sequence length="100" mass="12400">MKEIHCRRNWPYWKSQIIQKYINGTWIWKKIISFDNDKYSVYKDPYEWCLRQSKRLKAFDPQMNIKIRNHKLLTHLPGELEHEIKCRCNWRCTLDDISNT</sequence>
<dbReference type="AlphaFoldDB" id="A0A9Q3DPH0"/>
<proteinExistence type="predicted"/>
<reference evidence="1" key="1">
    <citation type="submission" date="2021-03" db="EMBL/GenBank/DDBJ databases">
        <title>Draft genome sequence of rust myrtle Austropuccinia psidii MF-1, a brazilian biotype.</title>
        <authorList>
            <person name="Quecine M.C."/>
            <person name="Pachon D.M.R."/>
            <person name="Bonatelli M.L."/>
            <person name="Correr F.H."/>
            <person name="Franceschini L.M."/>
            <person name="Leite T.F."/>
            <person name="Margarido G.R.A."/>
            <person name="Almeida C.A."/>
            <person name="Ferrarezi J.A."/>
            <person name="Labate C.A."/>
        </authorList>
    </citation>
    <scope>NUCLEOTIDE SEQUENCE</scope>
    <source>
        <strain evidence="1">MF-1</strain>
    </source>
</reference>
<name>A0A9Q3DPH0_9BASI</name>
<evidence type="ECO:0000313" key="2">
    <source>
        <dbReference type="Proteomes" id="UP000765509"/>
    </source>
</evidence>